<accession>A0A7G8BNE7</accession>
<dbReference type="RefSeq" id="WP_186745921.1">
    <property type="nucleotide sequence ID" value="NZ_CP060394.1"/>
</dbReference>
<dbReference type="InterPro" id="IPR017800">
    <property type="entry name" value="ADOP"/>
</dbReference>
<keyword evidence="2" id="KW-1003">Cell membrane</keyword>
<dbReference type="PANTHER" id="PTHR30572:SF4">
    <property type="entry name" value="ABC TRANSPORTER PERMEASE YTRF"/>
    <property type="match status" value="1"/>
</dbReference>
<protein>
    <submittedName>
        <fullName evidence="10">ABC transporter permease</fullName>
    </submittedName>
</protein>
<keyword evidence="11" id="KW-1185">Reference proteome</keyword>
<feature type="transmembrane region" description="Helical" evidence="7">
    <location>
        <begin position="688"/>
        <end position="714"/>
    </location>
</feature>
<dbReference type="InterPro" id="IPR003838">
    <property type="entry name" value="ABC3_permease_C"/>
</dbReference>
<evidence type="ECO:0000256" key="2">
    <source>
        <dbReference type="ARBA" id="ARBA00022475"/>
    </source>
</evidence>
<gene>
    <name evidence="10" type="ORF">H7849_09265</name>
</gene>
<organism evidence="10 11">
    <name type="scientific">Alloacidobacterium dinghuense</name>
    <dbReference type="NCBI Taxonomy" id="2763107"/>
    <lineage>
        <taxon>Bacteria</taxon>
        <taxon>Pseudomonadati</taxon>
        <taxon>Acidobacteriota</taxon>
        <taxon>Terriglobia</taxon>
        <taxon>Terriglobales</taxon>
        <taxon>Acidobacteriaceae</taxon>
        <taxon>Alloacidobacterium</taxon>
    </lineage>
</organism>
<reference evidence="10 11" key="1">
    <citation type="submission" date="2020-08" db="EMBL/GenBank/DDBJ databases">
        <title>Edaphobacter telluris sp. nov. and Acidobacterium dinghuensis sp. nov., two acidobacteria isolated from forest soil.</title>
        <authorList>
            <person name="Fu J."/>
            <person name="Qiu L."/>
        </authorList>
    </citation>
    <scope>NUCLEOTIDE SEQUENCE [LARGE SCALE GENOMIC DNA]</scope>
    <source>
        <strain evidence="10">4Y35</strain>
    </source>
</reference>
<evidence type="ECO:0000313" key="10">
    <source>
        <dbReference type="EMBL" id="QNI34067.1"/>
    </source>
</evidence>
<dbReference type="Proteomes" id="UP000515312">
    <property type="component" value="Chromosome"/>
</dbReference>
<sequence>MNFRYALRQLRKNPAFTLTAALTLAIGIGATTAIFSLVYAVLLRPLPFPQADQLVWLNQQDHSLPGVVAESLSYPDYFDWRAQNHTLSGIASYRGGNFTFFSNGETQHLESQVVSANFFQVLGVAPMLGRDFRWDEEKPGNRAVMLSYGLWQSAFGSANDIVGRSIRLGDDDYSVAGVMPKGFQFPFATPAPQLWVSIATDAYDPTGNDPATAQRGNDSLGIIGRLKPGVTLQQAKADLGVIANNLAKQYPDSNKWYTSALVKPELDHLTGDTRPALRVLFGAVALVLLIACANVAGLLLARGSQRSAEFALRTAIGASRGEIIRQMLSESVILSLCGGISGIVLAGGLLKATVSLLPVEIPRIEQVSVNGTVLAFAVVVSILTGILFGLLPAWRMSQVEPSSALRDGARNVSSGHARHTLQSGLVIAQTAIGLVLLVASGLLIRSFIRVMHVDPGFDSKHVLTTRLGVSFDHRYNHDQHYQFYEQVLAKLAAQPGVKGVSAGWPLPFSNSYASVSLAIEGRPVAKGDEPSEAFGAVMPGYFETMRIPILSGRTFTGQDGFKSTPVIIINQALAAKYFPGENPIGKHIRAELGDGVLEHPMREVVGVVGNTKQLGLKTDAAPMYYLPYAQAVITNPYLVIRSNSDPAQLANTVRRVVSQMDSEVPVYQVSMLEDYVSKSAAQPRFQTWLLGCFAGVALLLSAVGLYGLLSYVVVQRTFEIGLRMAIGAQRSDMLKMILRRGLRLAAIGLGIGLAASMLLTRFLAHMLYGVTPLDLLTFATVSIVLMAVAAAASFAPAWRASRLDPMQTLRNQ</sequence>
<feature type="transmembrane region" description="Helical" evidence="7">
    <location>
        <begin position="279"/>
        <end position="301"/>
    </location>
</feature>
<evidence type="ECO:0000259" key="8">
    <source>
        <dbReference type="Pfam" id="PF02687"/>
    </source>
</evidence>
<dbReference type="NCBIfam" id="TIGR03434">
    <property type="entry name" value="ADOP"/>
    <property type="match status" value="1"/>
</dbReference>
<feature type="domain" description="ABC3 transporter permease C-terminal" evidence="8">
    <location>
        <begin position="692"/>
        <end position="805"/>
    </location>
</feature>
<name>A0A7G8BNE7_9BACT</name>
<keyword evidence="3 7" id="KW-0812">Transmembrane</keyword>
<comment type="similarity">
    <text evidence="6">Belongs to the ABC-4 integral membrane protein family.</text>
</comment>
<evidence type="ECO:0000256" key="7">
    <source>
        <dbReference type="SAM" id="Phobius"/>
    </source>
</evidence>
<evidence type="ECO:0000313" key="11">
    <source>
        <dbReference type="Proteomes" id="UP000515312"/>
    </source>
</evidence>
<feature type="transmembrane region" description="Helical" evidence="7">
    <location>
        <begin position="742"/>
        <end position="763"/>
    </location>
</feature>
<dbReference type="Pfam" id="PF12704">
    <property type="entry name" value="MacB_PCD"/>
    <property type="match status" value="2"/>
</dbReference>
<evidence type="ECO:0000256" key="5">
    <source>
        <dbReference type="ARBA" id="ARBA00023136"/>
    </source>
</evidence>
<feature type="transmembrane region" description="Helical" evidence="7">
    <location>
        <begin position="332"/>
        <end position="353"/>
    </location>
</feature>
<dbReference type="InterPro" id="IPR025857">
    <property type="entry name" value="MacB_PCD"/>
</dbReference>
<dbReference type="InterPro" id="IPR050250">
    <property type="entry name" value="Macrolide_Exporter_MacB"/>
</dbReference>
<evidence type="ECO:0000259" key="9">
    <source>
        <dbReference type="Pfam" id="PF12704"/>
    </source>
</evidence>
<comment type="subcellular location">
    <subcellularLocation>
        <location evidence="1">Cell membrane</location>
        <topology evidence="1">Multi-pass membrane protein</topology>
    </subcellularLocation>
</comment>
<feature type="transmembrane region" description="Helical" evidence="7">
    <location>
        <begin position="21"/>
        <end position="42"/>
    </location>
</feature>
<evidence type="ECO:0000256" key="6">
    <source>
        <dbReference type="ARBA" id="ARBA00038076"/>
    </source>
</evidence>
<dbReference type="PANTHER" id="PTHR30572">
    <property type="entry name" value="MEMBRANE COMPONENT OF TRANSPORTER-RELATED"/>
    <property type="match status" value="1"/>
</dbReference>
<feature type="transmembrane region" description="Helical" evidence="7">
    <location>
        <begin position="424"/>
        <end position="444"/>
    </location>
</feature>
<evidence type="ECO:0000256" key="3">
    <source>
        <dbReference type="ARBA" id="ARBA00022692"/>
    </source>
</evidence>
<dbReference type="Pfam" id="PF02687">
    <property type="entry name" value="FtsX"/>
    <property type="match status" value="2"/>
</dbReference>
<proteinExistence type="inferred from homology"/>
<feature type="domain" description="MacB-like periplasmic core" evidence="9">
    <location>
        <begin position="17"/>
        <end position="239"/>
    </location>
</feature>
<feature type="transmembrane region" description="Helical" evidence="7">
    <location>
        <begin position="775"/>
        <end position="798"/>
    </location>
</feature>
<dbReference type="KEGG" id="adin:H7849_09265"/>
<evidence type="ECO:0000256" key="1">
    <source>
        <dbReference type="ARBA" id="ARBA00004651"/>
    </source>
</evidence>
<keyword evidence="5 7" id="KW-0472">Membrane</keyword>
<dbReference type="AlphaFoldDB" id="A0A7G8BNE7"/>
<feature type="domain" description="MacB-like periplasmic core" evidence="9">
    <location>
        <begin position="431"/>
        <end position="655"/>
    </location>
</feature>
<feature type="domain" description="ABC3 transporter permease C-terminal" evidence="8">
    <location>
        <begin position="283"/>
        <end position="401"/>
    </location>
</feature>
<keyword evidence="4 7" id="KW-1133">Transmembrane helix</keyword>
<dbReference type="EMBL" id="CP060394">
    <property type="protein sequence ID" value="QNI34067.1"/>
    <property type="molecule type" value="Genomic_DNA"/>
</dbReference>
<dbReference type="GO" id="GO:0022857">
    <property type="term" value="F:transmembrane transporter activity"/>
    <property type="evidence" value="ECO:0007669"/>
    <property type="project" value="TreeGrafter"/>
</dbReference>
<dbReference type="GO" id="GO:0005886">
    <property type="term" value="C:plasma membrane"/>
    <property type="evidence" value="ECO:0007669"/>
    <property type="project" value="UniProtKB-SubCell"/>
</dbReference>
<evidence type="ECO:0000256" key="4">
    <source>
        <dbReference type="ARBA" id="ARBA00022989"/>
    </source>
</evidence>
<feature type="transmembrane region" description="Helical" evidence="7">
    <location>
        <begin position="373"/>
        <end position="394"/>
    </location>
</feature>